<evidence type="ECO:0000256" key="4">
    <source>
        <dbReference type="ARBA" id="ARBA00023163"/>
    </source>
</evidence>
<dbReference type="PANTHER" id="PTHR47655:SF2">
    <property type="entry name" value="QUINIC ACID UTILIZATION ACTIVATOR"/>
    <property type="match status" value="1"/>
</dbReference>
<keyword evidence="4" id="KW-0804">Transcription</keyword>
<dbReference type="PANTHER" id="PTHR47655">
    <property type="entry name" value="QUINIC ACID UTILIZATION ACTIVATOR"/>
    <property type="match status" value="1"/>
</dbReference>
<dbReference type="InterPro" id="IPR001138">
    <property type="entry name" value="Zn2Cys6_DnaBD"/>
</dbReference>
<dbReference type="Pfam" id="PF00172">
    <property type="entry name" value="Zn_clus"/>
    <property type="match status" value="1"/>
</dbReference>
<dbReference type="GO" id="GO:0006351">
    <property type="term" value="P:DNA-templated transcription"/>
    <property type="evidence" value="ECO:0007669"/>
    <property type="project" value="InterPro"/>
</dbReference>
<dbReference type="SUPFAM" id="SSF57701">
    <property type="entry name" value="Zn2/Cys6 DNA-binding domain"/>
    <property type="match status" value="1"/>
</dbReference>
<keyword evidence="2" id="KW-0805">Transcription regulation</keyword>
<evidence type="ECO:0000256" key="1">
    <source>
        <dbReference type="ARBA" id="ARBA00022723"/>
    </source>
</evidence>
<keyword evidence="9" id="KW-1185">Reference proteome</keyword>
<organism evidence="8 9">
    <name type="scientific">Exophiala spinifera</name>
    <dbReference type="NCBI Taxonomy" id="91928"/>
    <lineage>
        <taxon>Eukaryota</taxon>
        <taxon>Fungi</taxon>
        <taxon>Dikarya</taxon>
        <taxon>Ascomycota</taxon>
        <taxon>Pezizomycotina</taxon>
        <taxon>Eurotiomycetes</taxon>
        <taxon>Chaetothyriomycetidae</taxon>
        <taxon>Chaetothyriales</taxon>
        <taxon>Herpotrichiellaceae</taxon>
        <taxon>Exophiala</taxon>
    </lineage>
</organism>
<reference evidence="8 9" key="1">
    <citation type="submission" date="2015-01" db="EMBL/GenBank/DDBJ databases">
        <title>The Genome Sequence of Exophiala spinifera CBS89968.</title>
        <authorList>
            <consortium name="The Broad Institute Genomics Platform"/>
            <person name="Cuomo C."/>
            <person name="de Hoog S."/>
            <person name="Gorbushina A."/>
            <person name="Stielow B."/>
            <person name="Teixiera M."/>
            <person name="Abouelleil A."/>
            <person name="Chapman S.B."/>
            <person name="Priest M."/>
            <person name="Young S.K."/>
            <person name="Wortman J."/>
            <person name="Nusbaum C."/>
            <person name="Birren B."/>
        </authorList>
    </citation>
    <scope>NUCLEOTIDE SEQUENCE [LARGE SCALE GENOMIC DNA]</scope>
    <source>
        <strain evidence="8 9">CBS 89968</strain>
    </source>
</reference>
<dbReference type="EMBL" id="KN847496">
    <property type="protein sequence ID" value="KIW14470.1"/>
    <property type="molecule type" value="Genomic_DNA"/>
</dbReference>
<dbReference type="GO" id="GO:0000981">
    <property type="term" value="F:DNA-binding transcription factor activity, RNA polymerase II-specific"/>
    <property type="evidence" value="ECO:0007669"/>
    <property type="project" value="InterPro"/>
</dbReference>
<dbReference type="VEuPathDB" id="FungiDB:PV08_07254"/>
<dbReference type="CDD" id="cd00067">
    <property type="entry name" value="GAL4"/>
    <property type="match status" value="1"/>
</dbReference>
<feature type="domain" description="Zn(2)-C6 fungal-type" evidence="7">
    <location>
        <begin position="20"/>
        <end position="50"/>
    </location>
</feature>
<evidence type="ECO:0000259" key="7">
    <source>
        <dbReference type="PROSITE" id="PS50048"/>
    </source>
</evidence>
<accession>A0A0D2B715</accession>
<dbReference type="OrthoDB" id="2534600at2759"/>
<protein>
    <recommendedName>
        <fullName evidence="7">Zn(2)-C6 fungal-type domain-containing protein</fullName>
    </recommendedName>
</protein>
<evidence type="ECO:0000256" key="3">
    <source>
        <dbReference type="ARBA" id="ARBA00023125"/>
    </source>
</evidence>
<dbReference type="GeneID" id="27334337"/>
<dbReference type="CDD" id="cd12148">
    <property type="entry name" value="fungal_TF_MHR"/>
    <property type="match status" value="1"/>
</dbReference>
<dbReference type="PROSITE" id="PS50048">
    <property type="entry name" value="ZN2_CY6_FUNGAL_2"/>
    <property type="match status" value="1"/>
</dbReference>
<evidence type="ECO:0000256" key="5">
    <source>
        <dbReference type="ARBA" id="ARBA00023242"/>
    </source>
</evidence>
<evidence type="ECO:0000256" key="2">
    <source>
        <dbReference type="ARBA" id="ARBA00023015"/>
    </source>
</evidence>
<dbReference type="GO" id="GO:0008270">
    <property type="term" value="F:zinc ion binding"/>
    <property type="evidence" value="ECO:0007669"/>
    <property type="project" value="InterPro"/>
</dbReference>
<keyword evidence="1" id="KW-0479">Metal-binding</keyword>
<dbReference type="SMART" id="SM00066">
    <property type="entry name" value="GAL4"/>
    <property type="match status" value="1"/>
</dbReference>
<dbReference type="AlphaFoldDB" id="A0A0D2B715"/>
<dbReference type="GO" id="GO:0003677">
    <property type="term" value="F:DNA binding"/>
    <property type="evidence" value="ECO:0007669"/>
    <property type="project" value="UniProtKB-KW"/>
</dbReference>
<dbReference type="GO" id="GO:0045944">
    <property type="term" value="P:positive regulation of transcription by RNA polymerase II"/>
    <property type="evidence" value="ECO:0007669"/>
    <property type="project" value="TreeGrafter"/>
</dbReference>
<dbReference type="InterPro" id="IPR007219">
    <property type="entry name" value="XnlR_reg_dom"/>
</dbReference>
<evidence type="ECO:0000313" key="9">
    <source>
        <dbReference type="Proteomes" id="UP000053328"/>
    </source>
</evidence>
<dbReference type="InterPro" id="IPR036864">
    <property type="entry name" value="Zn2-C6_fun-type_DNA-bd_sf"/>
</dbReference>
<keyword evidence="5" id="KW-0539">Nucleus</keyword>
<proteinExistence type="predicted"/>
<name>A0A0D2B715_9EURO</name>
<sequence>MPPTELDDERPPKRQRVSRACAPCRYAKLRCNGQQPVCATCRQQRKNCVYETGAKRRGLRSGYVRALELLWGLTLQEIEHAEPTVNNLLGRLSRQDLVASLDRGELNTAAAAVLDRWKQSSILRRLDDLLDENDEENDEAGAGGVPDESQNLRPDHPPGWVIVRYQRDQSEPTSSNVVRPNVNVEVNMSSLESCYASQVSHPPERWPPAYAFQLLLLFLGHGQSWLPILERHTLLRTSFSFQRKLPSIKHGDRAVLWGVYAYASATCGHLLNAAEESRQAKECCNEFRTQAYSMLPLDSDLPVEMGHVQCAILISLTRLGSGAVRASWRLVRMAIQMMREMSRQYGYTVNQDTLAKAWLACFLLDTLTSACLHSQPLLHFCDVANWCHIDESGTEEWQPWCPPTTTNYGPPLDLPTHSLSMLLLQVKLMRILNDYLHNKSTTTEKSRNDLIDWNQELLSCLSRERLTSILQREDLEILQLPPSFTNLSIIYTGVWKRIMKQPQDPRCTPSLSGCGPTYPLLSHTNLQKLQQDQTAYSRLPALQLLTWDGPVSGLNNRPDNSVVVSEPALELLEDVNLVIASLDPPRTIPEPNSSLAMDMAEPMLPEVSDISTQAREPFTSFDAVSNPNRMVDAEQGSGSEFPSFDCYMDSTDAPFLEYLDTLDERPM</sequence>
<feature type="region of interest" description="Disordered" evidence="6">
    <location>
        <begin position="134"/>
        <end position="155"/>
    </location>
</feature>
<dbReference type="Gene3D" id="4.10.240.10">
    <property type="entry name" value="Zn(2)-C6 fungal-type DNA-binding domain"/>
    <property type="match status" value="1"/>
</dbReference>
<dbReference type="HOGENOM" id="CLU_411618_0_0_1"/>
<dbReference type="PROSITE" id="PS00463">
    <property type="entry name" value="ZN2_CY6_FUNGAL_1"/>
    <property type="match status" value="1"/>
</dbReference>
<gene>
    <name evidence="8" type="ORF">PV08_07254</name>
</gene>
<keyword evidence="3" id="KW-0238">DNA-binding</keyword>
<dbReference type="Pfam" id="PF04082">
    <property type="entry name" value="Fungal_trans"/>
    <property type="match status" value="1"/>
</dbReference>
<evidence type="ECO:0000256" key="6">
    <source>
        <dbReference type="SAM" id="MobiDB-lite"/>
    </source>
</evidence>
<dbReference type="RefSeq" id="XP_016234686.1">
    <property type="nucleotide sequence ID" value="XM_016381584.1"/>
</dbReference>
<dbReference type="Proteomes" id="UP000053328">
    <property type="component" value="Unassembled WGS sequence"/>
</dbReference>
<evidence type="ECO:0000313" key="8">
    <source>
        <dbReference type="EMBL" id="KIW14470.1"/>
    </source>
</evidence>
<dbReference type="InterPro" id="IPR052783">
    <property type="entry name" value="Metabolic/Drug-Res_Regulator"/>
</dbReference>